<comment type="caution">
    <text evidence="1">The sequence shown here is derived from an EMBL/GenBank/DDBJ whole genome shotgun (WGS) entry which is preliminary data.</text>
</comment>
<evidence type="ECO:0000313" key="2">
    <source>
        <dbReference type="Proteomes" id="UP001060170"/>
    </source>
</evidence>
<reference evidence="1 2" key="3">
    <citation type="journal article" date="2022" name="Microbiol. Spectr.">
        <title>Folding features and dynamics of 3D genome architecture in plant fungal pathogens.</title>
        <authorList>
            <person name="Xia C."/>
        </authorList>
    </citation>
    <scope>NUCLEOTIDE SEQUENCE [LARGE SCALE GENOMIC DNA]</scope>
    <source>
        <strain evidence="1 2">93-210</strain>
    </source>
</reference>
<protein>
    <submittedName>
        <fullName evidence="1">Uncharacterized protein</fullName>
    </submittedName>
</protein>
<proteinExistence type="predicted"/>
<gene>
    <name evidence="1" type="ORF">MJO28_016248</name>
</gene>
<name>A0ACC0DMP8_9BASI</name>
<organism evidence="1 2">
    <name type="scientific">Puccinia striiformis f. sp. tritici</name>
    <dbReference type="NCBI Taxonomy" id="168172"/>
    <lineage>
        <taxon>Eukaryota</taxon>
        <taxon>Fungi</taxon>
        <taxon>Dikarya</taxon>
        <taxon>Basidiomycota</taxon>
        <taxon>Pucciniomycotina</taxon>
        <taxon>Pucciniomycetes</taxon>
        <taxon>Pucciniales</taxon>
        <taxon>Pucciniaceae</taxon>
        <taxon>Puccinia</taxon>
    </lineage>
</organism>
<keyword evidence="2" id="KW-1185">Reference proteome</keyword>
<dbReference type="EMBL" id="CM045882">
    <property type="protein sequence ID" value="KAI7935377.1"/>
    <property type="molecule type" value="Genomic_DNA"/>
</dbReference>
<sequence length="116" mass="13381">MIQPTPIISPNESNFHKDIHSDRLSFSTITDYICGYNREGFHLSLRRCMQAFSCLTPRHVQFHYDVQDQTPRKSTKYKFLWLWFSFGFDGELIVGLAGREKGLTSGGAVLLSHNLR</sequence>
<evidence type="ECO:0000313" key="1">
    <source>
        <dbReference type="EMBL" id="KAI7935377.1"/>
    </source>
</evidence>
<reference evidence="2" key="1">
    <citation type="journal article" date="2018" name="BMC Genomics">
        <title>Genomic insights into host adaptation between the wheat stripe rust pathogen (Puccinia striiformis f. sp. tritici) and the barley stripe rust pathogen (Puccinia striiformis f. sp. hordei).</title>
        <authorList>
            <person name="Xia C."/>
            <person name="Wang M."/>
            <person name="Yin C."/>
            <person name="Cornejo O.E."/>
            <person name="Hulbert S.H."/>
            <person name="Chen X."/>
        </authorList>
    </citation>
    <scope>NUCLEOTIDE SEQUENCE [LARGE SCALE GENOMIC DNA]</scope>
    <source>
        <strain evidence="2">93-210</strain>
    </source>
</reference>
<dbReference type="Proteomes" id="UP001060170">
    <property type="component" value="Chromosome 18"/>
</dbReference>
<reference evidence="2" key="2">
    <citation type="journal article" date="2018" name="Mol. Plant Microbe Interact.">
        <title>Genome sequence resources for the wheat stripe rust pathogen (Puccinia striiformis f. sp. tritici) and the barley stripe rust pathogen (Puccinia striiformis f. sp. hordei).</title>
        <authorList>
            <person name="Xia C."/>
            <person name="Wang M."/>
            <person name="Yin C."/>
            <person name="Cornejo O.E."/>
            <person name="Hulbert S.H."/>
            <person name="Chen X."/>
        </authorList>
    </citation>
    <scope>NUCLEOTIDE SEQUENCE [LARGE SCALE GENOMIC DNA]</scope>
    <source>
        <strain evidence="2">93-210</strain>
    </source>
</reference>
<accession>A0ACC0DMP8</accession>